<dbReference type="CDD" id="cd02970">
    <property type="entry name" value="PRX_like2"/>
    <property type="match status" value="1"/>
</dbReference>
<sequence>MMKRLMLTCRDASKLLSKGQEQSLRFRERWALKMHLFFCVSCRRYARQLRWIDQAFHLIAGKWGSYHMSTDARERIRAKLKKADSASHCHDDKTGENQMNETTSPPVSLAAQLRQTQADFLSTVPVDIQEVLAAASASLAQSHLEQYALGVGAVAPDFCLPNVDGKSVCLRDALAKGPVVISFYRGGWCPYCNLELRALQQHYSEISALGTTLLAISPQLPDRSRAAKEEDSVSFEVLSDVGDVVARKFGLVYSVPETVRPIYQQWGIDLPVWNGDDTWELPMPATFVLDHAGTVRGAFVQMDYTQRMEPADIVAILRIL</sequence>
<dbReference type="EMBL" id="CP002985">
    <property type="protein sequence ID" value="AEM46958.1"/>
    <property type="molecule type" value="Genomic_DNA"/>
</dbReference>
<dbReference type="PROSITE" id="PS51352">
    <property type="entry name" value="THIOREDOXIN_2"/>
    <property type="match status" value="1"/>
</dbReference>
<evidence type="ECO:0000256" key="11">
    <source>
        <dbReference type="ARBA" id="ARBA00049091"/>
    </source>
</evidence>
<evidence type="ECO:0000313" key="15">
    <source>
        <dbReference type="Proteomes" id="UP000009220"/>
    </source>
</evidence>
<evidence type="ECO:0000256" key="3">
    <source>
        <dbReference type="ARBA" id="ARBA00022559"/>
    </source>
</evidence>
<dbReference type="Gene3D" id="3.40.30.10">
    <property type="entry name" value="Glutaredoxin"/>
    <property type="match status" value="1"/>
</dbReference>
<feature type="domain" description="Thioredoxin" evidence="13">
    <location>
        <begin position="149"/>
        <end position="320"/>
    </location>
</feature>
<dbReference type="Pfam" id="PF00578">
    <property type="entry name" value="AhpC-TSA"/>
    <property type="match status" value="1"/>
</dbReference>
<protein>
    <recommendedName>
        <fullName evidence="2">thioredoxin-dependent peroxiredoxin</fullName>
        <ecNumber evidence="2">1.11.1.24</ecNumber>
    </recommendedName>
    <alternativeName>
        <fullName evidence="8">Thioredoxin peroxidase</fullName>
    </alternativeName>
    <alternativeName>
        <fullName evidence="10">Thioredoxin-dependent peroxiredoxin Bcp</fullName>
    </alternativeName>
</protein>
<dbReference type="GO" id="GO:0045454">
    <property type="term" value="P:cell redox homeostasis"/>
    <property type="evidence" value="ECO:0007669"/>
    <property type="project" value="TreeGrafter"/>
</dbReference>
<dbReference type="eggNOG" id="COG1225">
    <property type="taxonomic scope" value="Bacteria"/>
</dbReference>
<evidence type="ECO:0000256" key="2">
    <source>
        <dbReference type="ARBA" id="ARBA00013017"/>
    </source>
</evidence>
<feature type="region of interest" description="Disordered" evidence="12">
    <location>
        <begin position="83"/>
        <end position="103"/>
    </location>
</feature>
<dbReference type="PANTHER" id="PTHR42801:SF7">
    <property type="entry name" value="SLL1159 PROTEIN"/>
    <property type="match status" value="1"/>
</dbReference>
<dbReference type="InterPro" id="IPR050924">
    <property type="entry name" value="Peroxiredoxin_BCP/PrxQ"/>
</dbReference>
<evidence type="ECO:0000256" key="1">
    <source>
        <dbReference type="ARBA" id="ARBA00003330"/>
    </source>
</evidence>
<accession>G0JM08</accession>
<proteinExistence type="inferred from homology"/>
<dbReference type="EC" id="1.11.1.24" evidence="2"/>
<gene>
    <name evidence="14" type="ORF">Acife_0760</name>
</gene>
<dbReference type="KEGG" id="afi:Acife_0760"/>
<dbReference type="GO" id="GO:0034599">
    <property type="term" value="P:cellular response to oxidative stress"/>
    <property type="evidence" value="ECO:0007669"/>
    <property type="project" value="TreeGrafter"/>
</dbReference>
<comment type="catalytic activity">
    <reaction evidence="11">
        <text>a hydroperoxide + [thioredoxin]-dithiol = an alcohol + [thioredoxin]-disulfide + H2O</text>
        <dbReference type="Rhea" id="RHEA:62620"/>
        <dbReference type="Rhea" id="RHEA-COMP:10698"/>
        <dbReference type="Rhea" id="RHEA-COMP:10700"/>
        <dbReference type="ChEBI" id="CHEBI:15377"/>
        <dbReference type="ChEBI" id="CHEBI:29950"/>
        <dbReference type="ChEBI" id="CHEBI:30879"/>
        <dbReference type="ChEBI" id="CHEBI:35924"/>
        <dbReference type="ChEBI" id="CHEBI:50058"/>
        <dbReference type="EC" id="1.11.1.24"/>
    </reaction>
</comment>
<evidence type="ECO:0000256" key="6">
    <source>
        <dbReference type="ARBA" id="ARBA00023157"/>
    </source>
</evidence>
<dbReference type="SUPFAM" id="SSF52833">
    <property type="entry name" value="Thioredoxin-like"/>
    <property type="match status" value="1"/>
</dbReference>
<feature type="compositionally biased region" description="Basic and acidic residues" evidence="12">
    <location>
        <begin position="83"/>
        <end position="95"/>
    </location>
</feature>
<evidence type="ECO:0000256" key="7">
    <source>
        <dbReference type="ARBA" id="ARBA00023284"/>
    </source>
</evidence>
<dbReference type="InterPro" id="IPR000866">
    <property type="entry name" value="AhpC/TSA"/>
</dbReference>
<evidence type="ECO:0000256" key="9">
    <source>
        <dbReference type="ARBA" id="ARBA00038489"/>
    </source>
</evidence>
<dbReference type="RefSeq" id="WP_014028227.1">
    <property type="nucleotide sequence ID" value="NC_015942.1"/>
</dbReference>
<evidence type="ECO:0000256" key="5">
    <source>
        <dbReference type="ARBA" id="ARBA00023002"/>
    </source>
</evidence>
<evidence type="ECO:0000313" key="14">
    <source>
        <dbReference type="EMBL" id="AEM46958.1"/>
    </source>
</evidence>
<dbReference type="AlphaFoldDB" id="G0JM08"/>
<evidence type="ECO:0000256" key="4">
    <source>
        <dbReference type="ARBA" id="ARBA00022862"/>
    </source>
</evidence>
<evidence type="ECO:0000256" key="12">
    <source>
        <dbReference type="SAM" id="MobiDB-lite"/>
    </source>
</evidence>
<dbReference type="GO" id="GO:0005737">
    <property type="term" value="C:cytoplasm"/>
    <property type="evidence" value="ECO:0007669"/>
    <property type="project" value="TreeGrafter"/>
</dbReference>
<comment type="similarity">
    <text evidence="9">Belongs to the peroxiredoxin family. BCP/PrxQ subfamily.</text>
</comment>
<evidence type="ECO:0000256" key="8">
    <source>
        <dbReference type="ARBA" id="ARBA00032824"/>
    </source>
</evidence>
<keyword evidence="7" id="KW-0676">Redox-active center</keyword>
<evidence type="ECO:0000256" key="10">
    <source>
        <dbReference type="ARBA" id="ARBA00042639"/>
    </source>
</evidence>
<evidence type="ECO:0000259" key="13">
    <source>
        <dbReference type="PROSITE" id="PS51352"/>
    </source>
</evidence>
<dbReference type="PANTHER" id="PTHR42801">
    <property type="entry name" value="THIOREDOXIN-DEPENDENT PEROXIDE REDUCTASE"/>
    <property type="match status" value="1"/>
</dbReference>
<comment type="function">
    <text evidence="1">Thiol-specific peroxidase that catalyzes the reduction of hydrogen peroxide and organic hydroperoxides to water and alcohols, respectively. Plays a role in cell protection against oxidative stress by detoxifying peroxides and as sensor of hydrogen peroxide-mediated signaling events.</text>
</comment>
<dbReference type="Proteomes" id="UP000009220">
    <property type="component" value="Chromosome"/>
</dbReference>
<keyword evidence="4" id="KW-0049">Antioxidant</keyword>
<dbReference type="HOGENOM" id="CLU_867739_0_0_6"/>
<dbReference type="InterPro" id="IPR036249">
    <property type="entry name" value="Thioredoxin-like_sf"/>
</dbReference>
<reference evidence="14 15" key="1">
    <citation type="journal article" date="2011" name="J. Bacteriol.">
        <title>Draft genome of the psychrotolerant acidophile Acidithiobacillus ferrivorans SS3.</title>
        <authorList>
            <person name="Liljeqvist M."/>
            <person name="Valdes J."/>
            <person name="Holmes D.S."/>
            <person name="Dopson M."/>
        </authorList>
    </citation>
    <scope>NUCLEOTIDE SEQUENCE [LARGE SCALE GENOMIC DNA]</scope>
    <source>
        <strain evidence="14 15">SS3</strain>
    </source>
</reference>
<name>G0JM08_9PROT</name>
<keyword evidence="6" id="KW-1015">Disulfide bond</keyword>
<dbReference type="GO" id="GO:0008379">
    <property type="term" value="F:thioredoxin peroxidase activity"/>
    <property type="evidence" value="ECO:0007669"/>
    <property type="project" value="TreeGrafter"/>
</dbReference>
<keyword evidence="5" id="KW-0560">Oxidoreductase</keyword>
<keyword evidence="3" id="KW-0575">Peroxidase</keyword>
<dbReference type="STRING" id="743299.Acife_0760"/>
<dbReference type="InterPro" id="IPR013766">
    <property type="entry name" value="Thioredoxin_domain"/>
</dbReference>
<organism evidence="14 15">
    <name type="scientific">Acidithiobacillus ferrivorans SS3</name>
    <dbReference type="NCBI Taxonomy" id="743299"/>
    <lineage>
        <taxon>Bacteria</taxon>
        <taxon>Pseudomonadati</taxon>
        <taxon>Pseudomonadota</taxon>
        <taxon>Acidithiobacillia</taxon>
        <taxon>Acidithiobacillales</taxon>
        <taxon>Acidithiobacillaceae</taxon>
        <taxon>Acidithiobacillus</taxon>
    </lineage>
</organism>